<feature type="binding site" evidence="5">
    <location>
        <position position="200"/>
    </location>
    <ligand>
        <name>FMN</name>
        <dbReference type="ChEBI" id="CHEBI:58210"/>
    </ligand>
</feature>
<feature type="binding site" evidence="5">
    <location>
        <position position="87"/>
    </location>
    <ligand>
        <name>FMN</name>
        <dbReference type="ChEBI" id="CHEBI:58210"/>
    </ligand>
</feature>
<keyword evidence="4 8" id="KW-0560">Oxidoreductase</keyword>
<dbReference type="Pfam" id="PF10590">
    <property type="entry name" value="PNP_phzG_C"/>
    <property type="match status" value="1"/>
</dbReference>
<dbReference type="NCBIfam" id="NF004231">
    <property type="entry name" value="PRK05679.1"/>
    <property type="match status" value="1"/>
</dbReference>
<dbReference type="Pfam" id="PF01243">
    <property type="entry name" value="PNPOx_N"/>
    <property type="match status" value="1"/>
</dbReference>
<dbReference type="KEGG" id="psic:J4E96_15145"/>
<dbReference type="EC" id="1.4.3.5" evidence="8"/>
<dbReference type="GO" id="GO:0008615">
    <property type="term" value="P:pyridoxine biosynthetic process"/>
    <property type="evidence" value="ECO:0007669"/>
    <property type="project" value="InterPro"/>
</dbReference>
<keyword evidence="9" id="KW-1185">Reference proteome</keyword>
<dbReference type="InterPro" id="IPR000659">
    <property type="entry name" value="Pyridox_Oxase"/>
</dbReference>
<feature type="binding site" evidence="5">
    <location>
        <position position="110"/>
    </location>
    <ligand>
        <name>FMN</name>
        <dbReference type="ChEBI" id="CHEBI:58210"/>
    </ligand>
</feature>
<dbReference type="AlphaFoldDB" id="A0A8A4ZA01"/>
<keyword evidence="3 5" id="KW-0288">FMN</keyword>
<dbReference type="Proteomes" id="UP000663937">
    <property type="component" value="Chromosome"/>
</dbReference>
<protein>
    <submittedName>
        <fullName evidence="8">Pyridoxal 5'-phosphate synthase</fullName>
        <ecNumber evidence="8">1.4.3.5</ecNumber>
    </submittedName>
</protein>
<accession>A0A8A4ZA01</accession>
<dbReference type="GO" id="GO:0010181">
    <property type="term" value="F:FMN binding"/>
    <property type="evidence" value="ECO:0007669"/>
    <property type="project" value="InterPro"/>
</dbReference>
<proteinExistence type="inferred from homology"/>
<dbReference type="PANTHER" id="PTHR10851:SF0">
    <property type="entry name" value="PYRIDOXINE-5'-PHOSPHATE OXIDASE"/>
    <property type="match status" value="1"/>
</dbReference>
<dbReference type="SUPFAM" id="SSF50475">
    <property type="entry name" value="FMN-binding split barrel"/>
    <property type="match status" value="1"/>
</dbReference>
<comment type="cofactor">
    <cofactor evidence="5">
        <name>FMN</name>
        <dbReference type="ChEBI" id="CHEBI:58210"/>
    </cofactor>
    <text evidence="5">Binds 1 FMN per subunit.</text>
</comment>
<dbReference type="InterPro" id="IPR011576">
    <property type="entry name" value="Pyridox_Oxase_N"/>
</dbReference>
<sequence length="219" mass="23692">MPTLRSRLRRLPVFAGSLPAFDPTDVPADPFDLFADWLGHAIDAGVAEPHAMTLATADAVGAPSARVVILKDVHDGGWEFATDARSRKARDLALNPAAAASFYWQPQGRQVRLTGIVVDRGALQRDADFLARSPASRAAAFAVRPGEPLASTAELHAAMAAALERVALEPARVLPEWALLALVPLTAEFWQGDPTRAHVRVVYTRDDVAGAWRHELVWP</sequence>
<gene>
    <name evidence="8" type="ORF">J4E96_15145</name>
</gene>
<evidence type="ECO:0000259" key="7">
    <source>
        <dbReference type="Pfam" id="PF10590"/>
    </source>
</evidence>
<dbReference type="EMBL" id="CP071868">
    <property type="protein sequence ID" value="QTE28674.1"/>
    <property type="molecule type" value="Genomic_DNA"/>
</dbReference>
<evidence type="ECO:0000256" key="4">
    <source>
        <dbReference type="ARBA" id="ARBA00023002"/>
    </source>
</evidence>
<feature type="binding site" evidence="5">
    <location>
        <position position="88"/>
    </location>
    <ligand>
        <name>FMN</name>
        <dbReference type="ChEBI" id="CHEBI:58210"/>
    </ligand>
</feature>
<name>A0A8A4ZA01_9MICO</name>
<evidence type="ECO:0000256" key="2">
    <source>
        <dbReference type="ARBA" id="ARBA00022630"/>
    </source>
</evidence>
<keyword evidence="2" id="KW-0285">Flavoprotein</keyword>
<dbReference type="PANTHER" id="PTHR10851">
    <property type="entry name" value="PYRIDOXINE-5-PHOSPHATE OXIDASE"/>
    <property type="match status" value="1"/>
</dbReference>
<reference evidence="8" key="1">
    <citation type="submission" date="2021-03" db="EMBL/GenBank/DDBJ databases">
        <title>Pengzhenrongella sicca gen. nov., sp. nov., a new member of suborder Micrococcineae isolated from High-Arctic tundra soil.</title>
        <authorList>
            <person name="Peng F."/>
        </authorList>
    </citation>
    <scope>NUCLEOTIDE SEQUENCE</scope>
    <source>
        <strain evidence="8">LRZ-2</strain>
    </source>
</reference>
<feature type="domain" description="Pyridoxamine 5'-phosphate oxidase N-terminal" evidence="6">
    <location>
        <begin position="40"/>
        <end position="142"/>
    </location>
</feature>
<comment type="similarity">
    <text evidence="1">Belongs to the pyridoxamine 5'-phosphate oxidase family.</text>
</comment>
<evidence type="ECO:0000256" key="1">
    <source>
        <dbReference type="ARBA" id="ARBA00007301"/>
    </source>
</evidence>
<organism evidence="8 9">
    <name type="scientific">Pengzhenrongella sicca</name>
    <dbReference type="NCBI Taxonomy" id="2819238"/>
    <lineage>
        <taxon>Bacteria</taxon>
        <taxon>Bacillati</taxon>
        <taxon>Actinomycetota</taxon>
        <taxon>Actinomycetes</taxon>
        <taxon>Micrococcales</taxon>
        <taxon>Pengzhenrongella</taxon>
    </lineage>
</organism>
<evidence type="ECO:0000313" key="9">
    <source>
        <dbReference type="Proteomes" id="UP000663937"/>
    </source>
</evidence>
<dbReference type="RefSeq" id="WP_227422914.1">
    <property type="nucleotide sequence ID" value="NZ_CP071868.1"/>
</dbReference>
<evidence type="ECO:0000256" key="5">
    <source>
        <dbReference type="PIRSR" id="PIRSR000190-2"/>
    </source>
</evidence>
<dbReference type="InterPro" id="IPR012349">
    <property type="entry name" value="Split_barrel_FMN-bd"/>
</dbReference>
<evidence type="ECO:0000259" key="6">
    <source>
        <dbReference type="Pfam" id="PF01243"/>
    </source>
</evidence>
<evidence type="ECO:0000256" key="3">
    <source>
        <dbReference type="ARBA" id="ARBA00022643"/>
    </source>
</evidence>
<dbReference type="Gene3D" id="2.30.110.10">
    <property type="entry name" value="Electron Transport, Fmn-binding Protein, Chain A"/>
    <property type="match status" value="1"/>
</dbReference>
<dbReference type="GO" id="GO:0004733">
    <property type="term" value="F:pyridoxamine phosphate oxidase activity"/>
    <property type="evidence" value="ECO:0007669"/>
    <property type="project" value="UniProtKB-EC"/>
</dbReference>
<feature type="binding site" evidence="5">
    <location>
        <position position="190"/>
    </location>
    <ligand>
        <name>FMN</name>
        <dbReference type="ChEBI" id="CHEBI:58210"/>
    </ligand>
</feature>
<feature type="binding site" evidence="5">
    <location>
        <begin position="66"/>
        <end position="71"/>
    </location>
    <ligand>
        <name>FMN</name>
        <dbReference type="ChEBI" id="CHEBI:58210"/>
    </ligand>
</feature>
<dbReference type="PIRSF" id="PIRSF000190">
    <property type="entry name" value="Pyd_amn-ph_oxd"/>
    <property type="match status" value="1"/>
</dbReference>
<feature type="domain" description="Pyridoxine 5'-phosphate oxidase dimerisation C-terminal" evidence="7">
    <location>
        <begin position="177"/>
        <end position="219"/>
    </location>
</feature>
<dbReference type="InterPro" id="IPR019576">
    <property type="entry name" value="Pyridoxamine_oxidase_dimer_C"/>
</dbReference>
<evidence type="ECO:0000313" key="8">
    <source>
        <dbReference type="EMBL" id="QTE28674.1"/>
    </source>
</evidence>